<gene>
    <name evidence="3" type="primary">Tpbpa</name>
    <name evidence="3" type="ORF">PHOROB_LOCUS10567</name>
</gene>
<dbReference type="SUPFAM" id="SSF54001">
    <property type="entry name" value="Cysteine proteinases"/>
    <property type="match status" value="1"/>
</dbReference>
<organism evidence="3 4">
    <name type="scientific">Phodopus roborovskii</name>
    <name type="common">Roborovski's desert hamster</name>
    <name type="synonym">Cricetulus roborovskii</name>
    <dbReference type="NCBI Taxonomy" id="109678"/>
    <lineage>
        <taxon>Eukaryota</taxon>
        <taxon>Metazoa</taxon>
        <taxon>Chordata</taxon>
        <taxon>Craniata</taxon>
        <taxon>Vertebrata</taxon>
        <taxon>Euteleostomi</taxon>
        <taxon>Mammalia</taxon>
        <taxon>Eutheria</taxon>
        <taxon>Euarchontoglires</taxon>
        <taxon>Glires</taxon>
        <taxon>Rodentia</taxon>
        <taxon>Myomorpha</taxon>
        <taxon>Muroidea</taxon>
        <taxon>Cricetidae</taxon>
        <taxon>Cricetinae</taxon>
        <taxon>Phodopus</taxon>
    </lineage>
</organism>
<evidence type="ECO:0000313" key="3">
    <source>
        <dbReference type="EMBL" id="CAH6795980.1"/>
    </source>
</evidence>
<proteinExistence type="predicted"/>
<comment type="caution">
    <text evidence="3">The sequence shown here is derived from an EMBL/GenBank/DDBJ whole genome shotgun (WGS) entry which is preliminary data.</text>
</comment>
<dbReference type="InterPro" id="IPR038765">
    <property type="entry name" value="Papain-like_cys_pep_sf"/>
</dbReference>
<dbReference type="Proteomes" id="UP001152836">
    <property type="component" value="Unassembled WGS sequence"/>
</dbReference>
<keyword evidence="4" id="KW-1185">Reference proteome</keyword>
<feature type="region of interest" description="Disordered" evidence="1">
    <location>
        <begin position="19"/>
        <end position="42"/>
    </location>
</feature>
<keyword evidence="2" id="KW-0732">Signal</keyword>
<feature type="chain" id="PRO_5043370269" evidence="2">
    <location>
        <begin position="18"/>
        <end position="148"/>
    </location>
</feature>
<protein>
    <submittedName>
        <fullName evidence="3">Tpbpa protein</fullName>
    </submittedName>
</protein>
<dbReference type="AlphaFoldDB" id="A0AAU9ZNQ5"/>
<dbReference type="Gene3D" id="3.90.70.10">
    <property type="entry name" value="Cysteine proteinases"/>
    <property type="match status" value="1"/>
</dbReference>
<sequence>MTPAVLLVILGLTVASAAESPDPSLDAEQQEQPIENKQDKDGFRRQIWEEFMKQVELYNKKTGQKNDSLNTDMEDFDDLTDDEFKNMVDKVLFPMFGEEKGAETQADDVPQFGDLTGSDDMTPVQDQFTDSLNVLLCGLRLELTFGGR</sequence>
<evidence type="ECO:0000256" key="2">
    <source>
        <dbReference type="SAM" id="SignalP"/>
    </source>
</evidence>
<evidence type="ECO:0000313" key="4">
    <source>
        <dbReference type="Proteomes" id="UP001152836"/>
    </source>
</evidence>
<dbReference type="EMBL" id="CALSGD010001466">
    <property type="protein sequence ID" value="CAH6795980.1"/>
    <property type="molecule type" value="Genomic_DNA"/>
</dbReference>
<feature type="signal peptide" evidence="2">
    <location>
        <begin position="1"/>
        <end position="17"/>
    </location>
</feature>
<accession>A0AAU9ZNQ5</accession>
<reference evidence="3" key="1">
    <citation type="submission" date="2022-06" db="EMBL/GenBank/DDBJ databases">
        <authorList>
            <person name="Andreotti S."/>
            <person name="Wyler E."/>
        </authorList>
    </citation>
    <scope>NUCLEOTIDE SEQUENCE</scope>
</reference>
<evidence type="ECO:0000256" key="1">
    <source>
        <dbReference type="SAM" id="MobiDB-lite"/>
    </source>
</evidence>
<name>A0AAU9ZNQ5_PHORO</name>